<evidence type="ECO:0000313" key="2">
    <source>
        <dbReference type="Proteomes" id="UP001153404"/>
    </source>
</evidence>
<dbReference type="AlphaFoldDB" id="A0A9X4L0H5"/>
<evidence type="ECO:0000313" key="1">
    <source>
        <dbReference type="EMBL" id="MDG0811209.1"/>
    </source>
</evidence>
<gene>
    <name evidence="1" type="ORF">OMP40_18955</name>
</gene>
<dbReference type="Proteomes" id="UP001153404">
    <property type="component" value="Unassembled WGS sequence"/>
</dbReference>
<comment type="caution">
    <text evidence="1">The sequence shown here is derived from an EMBL/GenBank/DDBJ whole genome shotgun (WGS) entry which is preliminary data.</text>
</comment>
<sequence length="190" mass="21990">MPSMHVWVGYFESEEQFKHYVDQESYLKAWAIYDNEPPTGGEEDAEPSPALRCEFCKEVDLDMYDEDCAQLKYFEKSVDIDRIADAILADKEELARLWNQRPADRVNALIAYEDKELSAESASKSIRATYLGKVNRITENKEADRASVHYLWVGESETPSIQTSAAVKKRIEENEHRRRYACKYSFLLSS</sequence>
<dbReference type="RefSeq" id="WP_277533693.1">
    <property type="nucleotide sequence ID" value="NZ_JAPDIA010000007.1"/>
</dbReference>
<reference evidence="1" key="1">
    <citation type="submission" date="2022-10" db="EMBL/GenBank/DDBJ databases">
        <title>Comparative genomic analysis of Cohnella hashimotonis sp. nov., isolated from the International Space Station.</title>
        <authorList>
            <person name="Simpson A."/>
            <person name="Venkateswaran K."/>
        </authorList>
    </citation>
    <scope>NUCLEOTIDE SEQUENCE</scope>
    <source>
        <strain evidence="1">DSM 28161</strain>
    </source>
</reference>
<protein>
    <submittedName>
        <fullName evidence="1">Immunity 22 family protein</fullName>
    </submittedName>
</protein>
<dbReference type="Pfam" id="PF14112">
    <property type="entry name" value="DUF4284"/>
    <property type="match status" value="1"/>
</dbReference>
<name>A0A9X4L0H5_9BACL</name>
<keyword evidence="2" id="KW-1185">Reference proteome</keyword>
<dbReference type="EMBL" id="JAPDIA010000007">
    <property type="protein sequence ID" value="MDG0811209.1"/>
    <property type="molecule type" value="Genomic_DNA"/>
</dbReference>
<dbReference type="InterPro" id="IPR025560">
    <property type="entry name" value="Imm22"/>
</dbReference>
<proteinExistence type="predicted"/>
<organism evidence="1 2">
    <name type="scientific">Cohnella rhizosphaerae</name>
    <dbReference type="NCBI Taxonomy" id="1457232"/>
    <lineage>
        <taxon>Bacteria</taxon>
        <taxon>Bacillati</taxon>
        <taxon>Bacillota</taxon>
        <taxon>Bacilli</taxon>
        <taxon>Bacillales</taxon>
        <taxon>Paenibacillaceae</taxon>
        <taxon>Cohnella</taxon>
    </lineage>
</organism>
<accession>A0A9X4L0H5</accession>